<feature type="binding site" evidence="13">
    <location>
        <position position="106"/>
    </location>
    <ligand>
        <name>Zn(2+)</name>
        <dbReference type="ChEBI" id="CHEBI:29105"/>
    </ligand>
</feature>
<keyword evidence="3 13" id="KW-0479">Metal-binding</keyword>
<dbReference type="EC" id="3.1.3.-" evidence="9"/>
<proteinExistence type="inferred from homology"/>
<feature type="active site" description="Nucleophile" evidence="10">
    <location>
        <position position="8"/>
    </location>
</feature>
<comment type="cofactor">
    <cofactor evidence="13">
        <name>Mg(2+)</name>
        <dbReference type="ChEBI" id="CHEBI:18420"/>
    </cofactor>
</comment>
<dbReference type="GO" id="GO:0005975">
    <property type="term" value="P:carbohydrate metabolic process"/>
    <property type="evidence" value="ECO:0007669"/>
    <property type="project" value="InterPro"/>
</dbReference>
<reference evidence="14 15" key="1">
    <citation type="journal article" date="2015" name="Genome Announc.">
        <title>Draft Genome Sequences of Marine Isolates of Thalassomonas viridans and Thalassomonas actiniarum.</title>
        <authorList>
            <person name="Olonade I."/>
            <person name="van Zyl L.J."/>
            <person name="Trindade M."/>
        </authorList>
    </citation>
    <scope>NUCLEOTIDE SEQUENCE [LARGE SCALE GENOMIC DNA]</scope>
    <source>
        <strain evidence="14 15">A5K-106</strain>
    </source>
</reference>
<evidence type="ECO:0000256" key="1">
    <source>
        <dbReference type="ARBA" id="ARBA00004496"/>
    </source>
</evidence>
<dbReference type="Gene3D" id="3.40.50.1000">
    <property type="entry name" value="HAD superfamily/HAD-like"/>
    <property type="match status" value="1"/>
</dbReference>
<comment type="cofactor">
    <cofactor evidence="13">
        <name>Zn(2+)</name>
        <dbReference type="ChEBI" id="CHEBI:29105"/>
    </cofactor>
</comment>
<evidence type="ECO:0000256" key="2">
    <source>
        <dbReference type="ARBA" id="ARBA00022490"/>
    </source>
</evidence>
<dbReference type="InterPro" id="IPR023214">
    <property type="entry name" value="HAD_sf"/>
</dbReference>
<comment type="similarity">
    <text evidence="8 9">Belongs to the gmhB family.</text>
</comment>
<feature type="site" description="Contributes to substrate recognition" evidence="12">
    <location>
        <position position="107"/>
    </location>
</feature>
<dbReference type="AlphaFoldDB" id="A0AAE9YMX9"/>
<feature type="binding site" evidence="11">
    <location>
        <begin position="107"/>
        <end position="108"/>
    </location>
    <ligand>
        <name>substrate</name>
    </ligand>
</feature>
<evidence type="ECO:0000256" key="10">
    <source>
        <dbReference type="PIRSR" id="PIRSR004682-1"/>
    </source>
</evidence>
<feature type="binding site" evidence="13">
    <location>
        <position position="134"/>
    </location>
    <ligand>
        <name>Mg(2+)</name>
        <dbReference type="ChEBI" id="CHEBI:18420"/>
    </ligand>
</feature>
<feature type="site" description="Stabilizes the phosphoryl group" evidence="12">
    <location>
        <position position="50"/>
    </location>
</feature>
<dbReference type="GO" id="GO:0005737">
    <property type="term" value="C:cytoplasm"/>
    <property type="evidence" value="ECO:0007669"/>
    <property type="project" value="UniProtKB-SubCell"/>
</dbReference>
<keyword evidence="13" id="KW-0460">Magnesium</keyword>
<dbReference type="InterPro" id="IPR036412">
    <property type="entry name" value="HAD-like_sf"/>
</dbReference>
<keyword evidence="4 9" id="KW-0378">Hydrolase</keyword>
<feature type="binding site" evidence="11">
    <location>
        <begin position="8"/>
        <end position="10"/>
    </location>
    <ligand>
        <name>substrate</name>
    </ligand>
</feature>
<dbReference type="GO" id="GO:0046872">
    <property type="term" value="F:metal ion binding"/>
    <property type="evidence" value="ECO:0007669"/>
    <property type="project" value="UniProtKB-KW"/>
</dbReference>
<keyword evidence="5 13" id="KW-0862">Zinc</keyword>
<name>A0AAE9YMX9_9GAMM</name>
<evidence type="ECO:0000313" key="15">
    <source>
        <dbReference type="Proteomes" id="UP000032568"/>
    </source>
</evidence>
<feature type="binding site" evidence="11">
    <location>
        <begin position="16"/>
        <end position="19"/>
    </location>
    <ligand>
        <name>substrate</name>
    </ligand>
</feature>
<evidence type="ECO:0000256" key="8">
    <source>
        <dbReference type="ARBA" id="ARBA00061616"/>
    </source>
</evidence>
<feature type="active site" description="Proton donor" evidence="10">
    <location>
        <position position="10"/>
    </location>
</feature>
<dbReference type="NCBIfam" id="NF006506">
    <property type="entry name" value="PRK08942.1"/>
    <property type="match status" value="1"/>
</dbReference>
<feature type="binding site" evidence="13">
    <location>
        <position position="91"/>
    </location>
    <ligand>
        <name>Zn(2+)</name>
        <dbReference type="ChEBI" id="CHEBI:29105"/>
    </ligand>
</feature>
<dbReference type="NCBIfam" id="TIGR00213">
    <property type="entry name" value="GmhB_yaeD"/>
    <property type="match status" value="1"/>
</dbReference>
<feature type="binding site" evidence="13">
    <location>
        <position position="10"/>
    </location>
    <ligand>
        <name>Mg(2+)</name>
        <dbReference type="ChEBI" id="CHEBI:18420"/>
    </ligand>
</feature>
<evidence type="ECO:0000256" key="9">
    <source>
        <dbReference type="PIRNR" id="PIRNR004682"/>
    </source>
</evidence>
<dbReference type="InterPro" id="IPR006549">
    <property type="entry name" value="HAD-SF_hydro_IIIA"/>
</dbReference>
<dbReference type="GO" id="GO:0016791">
    <property type="term" value="F:phosphatase activity"/>
    <property type="evidence" value="ECO:0007669"/>
    <property type="project" value="InterPro"/>
</dbReference>
<evidence type="ECO:0000313" key="14">
    <source>
        <dbReference type="EMBL" id="WDD97143.1"/>
    </source>
</evidence>
<feature type="binding site" evidence="13">
    <location>
        <position position="8"/>
    </location>
    <ligand>
        <name>Mg(2+)</name>
        <dbReference type="ChEBI" id="CHEBI:18420"/>
    </ligand>
</feature>
<feature type="binding site" evidence="13">
    <location>
        <position position="104"/>
    </location>
    <ligand>
        <name>Zn(2+)</name>
        <dbReference type="ChEBI" id="CHEBI:29105"/>
    </ligand>
</feature>
<keyword evidence="15" id="KW-1185">Reference proteome</keyword>
<sequence length="200" mass="22032">MAKALFLDRDGIINIDHGYVHKIDDFEFVGGIFELCQLAAAKGYDIFVITNQAGIARGLYAVADFETLTSWMLAQFKKQGIDIQEVFYCPHHPTKGVNEFKMSCQCRKPAPGMILKAQEKYNIDLGLSIFIGDKPSDMQAAEAAGISSRILVASRYLEEEIKNDSENASNNGAGKQDLTKQSKVIKVNNVLGAIEIIKAL</sequence>
<evidence type="ECO:0000256" key="7">
    <source>
        <dbReference type="ARBA" id="ARBA00031828"/>
    </source>
</evidence>
<dbReference type="InterPro" id="IPR004446">
    <property type="entry name" value="Heptose_bisP_phosphatase"/>
</dbReference>
<feature type="binding site" evidence="13">
    <location>
        <position position="89"/>
    </location>
    <ligand>
        <name>Zn(2+)</name>
        <dbReference type="ChEBI" id="CHEBI:29105"/>
    </ligand>
</feature>
<evidence type="ECO:0000256" key="3">
    <source>
        <dbReference type="ARBA" id="ARBA00022723"/>
    </source>
</evidence>
<dbReference type="InterPro" id="IPR006543">
    <property type="entry name" value="Histidinol-phos"/>
</dbReference>
<dbReference type="SUPFAM" id="SSF56784">
    <property type="entry name" value="HAD-like"/>
    <property type="match status" value="1"/>
</dbReference>
<dbReference type="NCBIfam" id="TIGR01662">
    <property type="entry name" value="HAD-SF-IIIA"/>
    <property type="match status" value="1"/>
</dbReference>
<feature type="binding site" evidence="11">
    <location>
        <begin position="50"/>
        <end position="53"/>
    </location>
    <ligand>
        <name>substrate</name>
    </ligand>
</feature>
<feature type="binding site" evidence="11">
    <location>
        <position position="134"/>
    </location>
    <ligand>
        <name>substrate</name>
    </ligand>
</feature>
<evidence type="ECO:0000256" key="13">
    <source>
        <dbReference type="PIRSR" id="PIRSR004682-4"/>
    </source>
</evidence>
<organism evidence="14 15">
    <name type="scientific">Thalassomonas actiniarum</name>
    <dbReference type="NCBI Taxonomy" id="485447"/>
    <lineage>
        <taxon>Bacteria</taxon>
        <taxon>Pseudomonadati</taxon>
        <taxon>Pseudomonadota</taxon>
        <taxon>Gammaproteobacteria</taxon>
        <taxon>Alteromonadales</taxon>
        <taxon>Colwelliaceae</taxon>
        <taxon>Thalassomonas</taxon>
    </lineage>
</organism>
<dbReference type="EMBL" id="CP059735">
    <property type="protein sequence ID" value="WDD97143.1"/>
    <property type="molecule type" value="Genomic_DNA"/>
</dbReference>
<dbReference type="NCBIfam" id="TIGR01656">
    <property type="entry name" value="Histidinol-ppas"/>
    <property type="match status" value="1"/>
</dbReference>
<feature type="site" description="Stabilizes the phosphoryl group" evidence="12">
    <location>
        <position position="108"/>
    </location>
</feature>
<reference evidence="14 15" key="2">
    <citation type="journal article" date="2022" name="Mar. Drugs">
        <title>Bioassay-Guided Fractionation Leads to the Detection of Cholic Acid Generated by the Rare Thalassomonas sp.</title>
        <authorList>
            <person name="Pheiffer F."/>
            <person name="Schneider Y.K."/>
            <person name="Hansen E.H."/>
            <person name="Andersen J.H."/>
            <person name="Isaksson J."/>
            <person name="Busche T."/>
            <person name="R C."/>
            <person name="Kalinowski J."/>
            <person name="Zyl L.V."/>
            <person name="Trindade M."/>
        </authorList>
    </citation>
    <scope>NUCLEOTIDE SEQUENCE [LARGE SCALE GENOMIC DNA]</scope>
    <source>
        <strain evidence="14 15">A5K-106</strain>
    </source>
</reference>
<feature type="binding site" evidence="13">
    <location>
        <position position="133"/>
    </location>
    <ligand>
        <name>Mg(2+)</name>
        <dbReference type="ChEBI" id="CHEBI:18420"/>
    </ligand>
</feature>
<dbReference type="CDD" id="cd07503">
    <property type="entry name" value="HAD_HisB-N"/>
    <property type="match status" value="1"/>
</dbReference>
<protein>
    <recommendedName>
        <fullName evidence="7 9">D,D-heptose 1,7-bisphosphate phosphatase</fullName>
        <ecNumber evidence="9">3.1.3.-</ecNumber>
    </recommendedName>
</protein>
<dbReference type="KEGG" id="tact:SG35_017525"/>
<evidence type="ECO:0000256" key="11">
    <source>
        <dbReference type="PIRSR" id="PIRSR004682-2"/>
    </source>
</evidence>
<dbReference type="PIRSF" id="PIRSF004682">
    <property type="entry name" value="GmhB"/>
    <property type="match status" value="1"/>
</dbReference>
<comment type="subcellular location">
    <subcellularLocation>
        <location evidence="1 9">Cytoplasm</location>
    </subcellularLocation>
</comment>
<keyword evidence="6 9" id="KW-0119">Carbohydrate metabolism</keyword>
<dbReference type="Proteomes" id="UP000032568">
    <property type="component" value="Chromosome"/>
</dbReference>
<dbReference type="FunFam" id="3.40.50.1000:FF:000037">
    <property type="entry name" value="D,D-heptose 1,7-bisphosphate phosphatase"/>
    <property type="match status" value="1"/>
</dbReference>
<dbReference type="PANTHER" id="PTHR42891">
    <property type="entry name" value="D-GLYCERO-BETA-D-MANNO-HEPTOSE-1,7-BISPHOSPHATE 7-PHOSPHATASE"/>
    <property type="match status" value="1"/>
</dbReference>
<dbReference type="RefSeq" id="WP_063888663.1">
    <property type="nucleotide sequence ID" value="NZ_CP059735.1"/>
</dbReference>
<evidence type="ECO:0000256" key="4">
    <source>
        <dbReference type="ARBA" id="ARBA00022801"/>
    </source>
</evidence>
<keyword evidence="2 9" id="KW-0963">Cytoplasm</keyword>
<evidence type="ECO:0000256" key="5">
    <source>
        <dbReference type="ARBA" id="ARBA00022833"/>
    </source>
</evidence>
<gene>
    <name evidence="14" type="primary">gmhB</name>
    <name evidence="14" type="ORF">SG35_017525</name>
</gene>
<dbReference type="Pfam" id="PF13242">
    <property type="entry name" value="Hydrolase_like"/>
    <property type="match status" value="1"/>
</dbReference>
<dbReference type="PANTHER" id="PTHR42891:SF1">
    <property type="entry name" value="D-GLYCERO-BETA-D-MANNO-HEPTOSE-1,7-BISPHOSPHATE 7-PHOSPHATASE"/>
    <property type="match status" value="1"/>
</dbReference>
<accession>A0AAE9YMX9</accession>
<evidence type="ECO:0000256" key="6">
    <source>
        <dbReference type="ARBA" id="ARBA00023277"/>
    </source>
</evidence>
<evidence type="ECO:0000256" key="12">
    <source>
        <dbReference type="PIRSR" id="PIRSR004682-3"/>
    </source>
</evidence>